<dbReference type="GO" id="GO:0004523">
    <property type="term" value="F:RNA-DNA hybrid ribonuclease activity"/>
    <property type="evidence" value="ECO:0007669"/>
    <property type="project" value="InterPro"/>
</dbReference>
<dbReference type="Pfam" id="PF13456">
    <property type="entry name" value="RVT_3"/>
    <property type="match status" value="1"/>
</dbReference>
<dbReference type="PROSITE" id="PS50879">
    <property type="entry name" value="RNASE_H_1"/>
    <property type="match status" value="1"/>
</dbReference>
<dbReference type="InterPro" id="IPR002156">
    <property type="entry name" value="RNaseH_domain"/>
</dbReference>
<evidence type="ECO:0000256" key="1">
    <source>
        <dbReference type="SAM" id="MobiDB-lite"/>
    </source>
</evidence>
<dbReference type="SUPFAM" id="SSF53098">
    <property type="entry name" value="Ribonuclease H-like"/>
    <property type="match status" value="1"/>
</dbReference>
<dbReference type="GO" id="GO:0003676">
    <property type="term" value="F:nucleic acid binding"/>
    <property type="evidence" value="ECO:0007669"/>
    <property type="project" value="InterPro"/>
</dbReference>
<reference evidence="3 4" key="1">
    <citation type="submission" date="2018-04" db="EMBL/GenBank/DDBJ databases">
        <authorList>
            <person name="Vogel A."/>
        </authorList>
    </citation>
    <scope>NUCLEOTIDE SEQUENCE [LARGE SCALE GENOMIC DNA]</scope>
</reference>
<dbReference type="PANTHER" id="PTHR48475">
    <property type="entry name" value="RIBONUCLEASE H"/>
    <property type="match status" value="1"/>
</dbReference>
<dbReference type="PANTHER" id="PTHR48475:SF1">
    <property type="entry name" value="RNASE H TYPE-1 DOMAIN-CONTAINING PROTEIN"/>
    <property type="match status" value="1"/>
</dbReference>
<proteinExistence type="predicted"/>
<dbReference type="Proteomes" id="UP000595140">
    <property type="component" value="Unassembled WGS sequence"/>
</dbReference>
<keyword evidence="4" id="KW-1185">Reference proteome</keyword>
<dbReference type="EMBL" id="OOIL02002998">
    <property type="protein sequence ID" value="VFQ85695.1"/>
    <property type="molecule type" value="Genomic_DNA"/>
</dbReference>
<evidence type="ECO:0000259" key="2">
    <source>
        <dbReference type="PROSITE" id="PS50879"/>
    </source>
</evidence>
<feature type="domain" description="RNase H type-1" evidence="2">
    <location>
        <begin position="243"/>
        <end position="382"/>
    </location>
</feature>
<sequence>MTGPKKDPKANTWTHPQEKEQGRRKGRDNNKPNKEFIEMIVGGPEGRDTASHRKNWARSLHVKQCQCFILGCFQEIEAGQVHAETIANSIVRLHWSWHRSGRPGINKVRAIISMANLCRKLYTLNGIGEERGDQKNVWSCYLEAVKKMNRQFEQIELVSQQVDKGEEKARIEPDANTELIHVDASSPERKVRIRVDLQEELRTEIVQINIEYHPRTAIKGHAVADFLVEMTGHQEEEPTRAISEPWWSMSVDGASGPKGYGGSVVFTTPRGFKVYHALIFNFKLTNNEAEYEALIGGLRLAKTLQITCLRIKSDSILVVGHINGNMEAKGEKMQRYRDLARALLKDLTEYVMEQILRGENIDADMLSKLTQAALEHVSKLARIETL</sequence>
<evidence type="ECO:0000313" key="4">
    <source>
        <dbReference type="Proteomes" id="UP000595140"/>
    </source>
</evidence>
<feature type="region of interest" description="Disordered" evidence="1">
    <location>
        <begin position="1"/>
        <end position="33"/>
    </location>
</feature>
<name>A0A484MAI1_9ASTE</name>
<dbReference type="AlphaFoldDB" id="A0A484MAI1"/>
<dbReference type="Gene3D" id="3.30.420.10">
    <property type="entry name" value="Ribonuclease H-like superfamily/Ribonuclease H"/>
    <property type="match status" value="1"/>
</dbReference>
<accession>A0A484MAI1</accession>
<dbReference type="InterPro" id="IPR012337">
    <property type="entry name" value="RNaseH-like_sf"/>
</dbReference>
<gene>
    <name evidence="3" type="ORF">CCAM_LOCUS27471</name>
</gene>
<evidence type="ECO:0000313" key="3">
    <source>
        <dbReference type="EMBL" id="VFQ85695.1"/>
    </source>
</evidence>
<dbReference type="OrthoDB" id="1112766at2759"/>
<protein>
    <recommendedName>
        <fullName evidence="2">RNase H type-1 domain-containing protein</fullName>
    </recommendedName>
</protein>
<organism evidence="3 4">
    <name type="scientific">Cuscuta campestris</name>
    <dbReference type="NCBI Taxonomy" id="132261"/>
    <lineage>
        <taxon>Eukaryota</taxon>
        <taxon>Viridiplantae</taxon>
        <taxon>Streptophyta</taxon>
        <taxon>Embryophyta</taxon>
        <taxon>Tracheophyta</taxon>
        <taxon>Spermatophyta</taxon>
        <taxon>Magnoliopsida</taxon>
        <taxon>eudicotyledons</taxon>
        <taxon>Gunneridae</taxon>
        <taxon>Pentapetalae</taxon>
        <taxon>asterids</taxon>
        <taxon>lamiids</taxon>
        <taxon>Solanales</taxon>
        <taxon>Convolvulaceae</taxon>
        <taxon>Cuscuteae</taxon>
        <taxon>Cuscuta</taxon>
        <taxon>Cuscuta subgen. Grammica</taxon>
        <taxon>Cuscuta sect. Cleistogrammica</taxon>
    </lineage>
</organism>
<dbReference type="CDD" id="cd09279">
    <property type="entry name" value="RNase_HI_like"/>
    <property type="match status" value="1"/>
</dbReference>
<feature type="compositionally biased region" description="Basic and acidic residues" evidence="1">
    <location>
        <begin position="16"/>
        <end position="33"/>
    </location>
</feature>
<dbReference type="InterPro" id="IPR036397">
    <property type="entry name" value="RNaseH_sf"/>
</dbReference>